<comment type="caution">
    <text evidence="3">The sequence shown here is derived from an EMBL/GenBank/DDBJ whole genome shotgun (WGS) entry which is preliminary data.</text>
</comment>
<evidence type="ECO:0000259" key="2">
    <source>
        <dbReference type="Pfam" id="PF03050"/>
    </source>
</evidence>
<dbReference type="InterPro" id="IPR052344">
    <property type="entry name" value="Transposase-related"/>
</dbReference>
<evidence type="ECO:0000313" key="3">
    <source>
        <dbReference type="EMBL" id="MDQ0304833.1"/>
    </source>
</evidence>
<dbReference type="InterPro" id="IPR002559">
    <property type="entry name" value="Transposase_11"/>
</dbReference>
<dbReference type="Pfam" id="PF01609">
    <property type="entry name" value="DDE_Tnp_1"/>
    <property type="match status" value="1"/>
</dbReference>
<evidence type="ECO:0008006" key="5">
    <source>
        <dbReference type="Google" id="ProtNLM"/>
    </source>
</evidence>
<dbReference type="InterPro" id="IPR004291">
    <property type="entry name" value="Transposase_IS66_central"/>
</dbReference>
<organism evidence="3 4">
    <name type="scientific">Ancylobacter polymorphus</name>
    <dbReference type="NCBI Taxonomy" id="223390"/>
    <lineage>
        <taxon>Bacteria</taxon>
        <taxon>Pseudomonadati</taxon>
        <taxon>Pseudomonadota</taxon>
        <taxon>Alphaproteobacteria</taxon>
        <taxon>Hyphomicrobiales</taxon>
        <taxon>Xanthobacteraceae</taxon>
        <taxon>Ancylobacter</taxon>
    </lineage>
</organism>
<accession>A0ABU0BG67</accession>
<dbReference type="EMBL" id="JAUSUI010000010">
    <property type="protein sequence ID" value="MDQ0304833.1"/>
    <property type="molecule type" value="Genomic_DNA"/>
</dbReference>
<gene>
    <name evidence="3" type="ORF">J2S75_003883</name>
</gene>
<name>A0ABU0BG67_9HYPH</name>
<reference evidence="3 4" key="1">
    <citation type="submission" date="2023-07" db="EMBL/GenBank/DDBJ databases">
        <title>Genomic Encyclopedia of Type Strains, Phase IV (KMG-IV): sequencing the most valuable type-strain genomes for metagenomic binning, comparative biology and taxonomic classification.</title>
        <authorList>
            <person name="Goeker M."/>
        </authorList>
    </citation>
    <scope>NUCLEOTIDE SEQUENCE [LARGE SCALE GENOMIC DNA]</scope>
    <source>
        <strain evidence="3 4">DSM 2457</strain>
    </source>
</reference>
<dbReference type="Pfam" id="PF03050">
    <property type="entry name" value="DDE_Tnp_IS66"/>
    <property type="match status" value="1"/>
</dbReference>
<feature type="domain" description="Transposase IS66 central" evidence="2">
    <location>
        <begin position="2"/>
        <end position="148"/>
    </location>
</feature>
<dbReference type="PANTHER" id="PTHR33678">
    <property type="entry name" value="BLL1576 PROTEIN"/>
    <property type="match status" value="1"/>
</dbReference>
<feature type="domain" description="Transposase IS4-like" evidence="1">
    <location>
        <begin position="168"/>
        <end position="300"/>
    </location>
</feature>
<dbReference type="PANTHER" id="PTHR33678:SF1">
    <property type="entry name" value="BLL1576 PROTEIN"/>
    <property type="match status" value="1"/>
</dbReference>
<protein>
    <recommendedName>
        <fullName evidence="5">IS5/IS1182 family transposase</fullName>
    </recommendedName>
</protein>
<evidence type="ECO:0000313" key="4">
    <source>
        <dbReference type="Proteomes" id="UP001224682"/>
    </source>
</evidence>
<proteinExistence type="predicted"/>
<evidence type="ECO:0000259" key="1">
    <source>
        <dbReference type="Pfam" id="PF01609"/>
    </source>
</evidence>
<sequence>MFCDETPLPRLDPGRKRTKVCQLWAQAIDDRPWQGPAPPAVGYVFAESRGTGEIETQLSTFGGILQVDGYAAYKSLAKQRRKSNAAPLRLAFCLAHARRKFVEVVKTTSSTEALAVVAAIAEVYRIEERKPAKLAQKDRDARWTVKYTKAKPREDGSLPSVDLAIPAFGYKNHVSIDRGFGLIRNWMTTHAAAHDGARLEEVLDRTNTASDVWADTAYRSAKNEAMLARRGLVSRIHRKKPPGRPMPDRMRIANARKSKVRSAVEHVFAHQKGPMGLVVRTIGIARARVKIGMANLAYNIRRFVWLRTKYAVA</sequence>
<dbReference type="Proteomes" id="UP001224682">
    <property type="component" value="Unassembled WGS sequence"/>
</dbReference>
<keyword evidence="4" id="KW-1185">Reference proteome</keyword>